<name>A0A815SZJ7_9BILA</name>
<keyword evidence="1" id="KW-0472">Membrane</keyword>
<keyword evidence="1" id="KW-0812">Transmembrane</keyword>
<accession>A0A815SZJ7</accession>
<dbReference type="InterPro" id="IPR000742">
    <property type="entry name" value="EGF"/>
</dbReference>
<feature type="transmembrane region" description="Helical" evidence="1">
    <location>
        <begin position="115"/>
        <end position="138"/>
    </location>
</feature>
<evidence type="ECO:0000256" key="1">
    <source>
        <dbReference type="SAM" id="Phobius"/>
    </source>
</evidence>
<dbReference type="EMBL" id="CAJNOT010006795">
    <property type="protein sequence ID" value="CAF1496336.1"/>
    <property type="molecule type" value="Genomic_DNA"/>
</dbReference>
<dbReference type="Gene3D" id="1.20.1070.10">
    <property type="entry name" value="Rhodopsin 7-helix transmembrane proteins"/>
    <property type="match status" value="1"/>
</dbReference>
<feature type="transmembrane region" description="Helical" evidence="1">
    <location>
        <begin position="371"/>
        <end position="395"/>
    </location>
</feature>
<evidence type="ECO:0000259" key="2">
    <source>
        <dbReference type="PROSITE" id="PS00022"/>
    </source>
</evidence>
<sequence length="412" mass="47643">MKKIKYYHHVCKLNAIKCFIDEIHLCFCTKYQIADCLIFQQESNDCPIKYCYNSGKCIRNVYNARWDFGCVCSGCSYGSLCQLKTSQYALSLDALLGGDILVDVTFVNQTILIKLTFAIVLLMIVIGFISNILSIITFSQGKSREFGSGYYLFCLPIVGQISLIILGGRFCYLLITQLNVVNNFYVVKLTCLALEYLLSVCSALFDWLTCCVGIERTVNMIKGTSFDKRLSVIWSKRLIPIIVIGVCTSLLHEWFVRDLINDPRATRQHTWCIVQFESVFLKYYRFVMNLIHRFVPCSINIIATLYLLNKSAKRKQIFIKITSKNSYLLALKRQILLYGGSFVLLAFGLIRLILPYLFVCIEDEWQKYFYLTAYFLSFVSLMGTFPIFVLPATVYKRAFFDCFNRVMRRINR</sequence>
<feature type="transmembrane region" description="Helical" evidence="1">
    <location>
        <begin position="196"/>
        <end position="218"/>
    </location>
</feature>
<proteinExistence type="predicted"/>
<feature type="transmembrane region" description="Helical" evidence="1">
    <location>
        <begin position="335"/>
        <end position="359"/>
    </location>
</feature>
<feature type="domain" description="EGF-like" evidence="2">
    <location>
        <begin position="70"/>
        <end position="81"/>
    </location>
</feature>
<organism evidence="3 4">
    <name type="scientific">Rotaria sordida</name>
    <dbReference type="NCBI Taxonomy" id="392033"/>
    <lineage>
        <taxon>Eukaryota</taxon>
        <taxon>Metazoa</taxon>
        <taxon>Spiralia</taxon>
        <taxon>Gnathifera</taxon>
        <taxon>Rotifera</taxon>
        <taxon>Eurotatoria</taxon>
        <taxon>Bdelloidea</taxon>
        <taxon>Philodinida</taxon>
        <taxon>Philodinidae</taxon>
        <taxon>Rotaria</taxon>
    </lineage>
</organism>
<dbReference type="Proteomes" id="UP000663864">
    <property type="component" value="Unassembled WGS sequence"/>
</dbReference>
<protein>
    <recommendedName>
        <fullName evidence="2">EGF-like domain-containing protein</fullName>
    </recommendedName>
</protein>
<gene>
    <name evidence="3" type="ORF">ZHD862_LOCUS37246</name>
</gene>
<evidence type="ECO:0000313" key="4">
    <source>
        <dbReference type="Proteomes" id="UP000663864"/>
    </source>
</evidence>
<dbReference type="PROSITE" id="PS00022">
    <property type="entry name" value="EGF_1"/>
    <property type="match status" value="1"/>
</dbReference>
<keyword evidence="1" id="KW-1133">Transmembrane helix</keyword>
<feature type="transmembrane region" description="Helical" evidence="1">
    <location>
        <begin position="290"/>
        <end position="308"/>
    </location>
</feature>
<evidence type="ECO:0000313" key="3">
    <source>
        <dbReference type="EMBL" id="CAF1496336.1"/>
    </source>
</evidence>
<comment type="caution">
    <text evidence="3">The sequence shown here is derived from an EMBL/GenBank/DDBJ whole genome shotgun (WGS) entry which is preliminary data.</text>
</comment>
<feature type="transmembrane region" description="Helical" evidence="1">
    <location>
        <begin position="238"/>
        <end position="256"/>
    </location>
</feature>
<dbReference type="AlphaFoldDB" id="A0A815SZJ7"/>
<feature type="transmembrane region" description="Helical" evidence="1">
    <location>
        <begin position="150"/>
        <end position="176"/>
    </location>
</feature>
<reference evidence="3" key="1">
    <citation type="submission" date="2021-02" db="EMBL/GenBank/DDBJ databases">
        <authorList>
            <person name="Nowell W R."/>
        </authorList>
    </citation>
    <scope>NUCLEOTIDE SEQUENCE</scope>
</reference>
<dbReference type="SUPFAM" id="SSF81321">
    <property type="entry name" value="Family A G protein-coupled receptor-like"/>
    <property type="match status" value="1"/>
</dbReference>